<evidence type="ECO:0000256" key="9">
    <source>
        <dbReference type="ARBA" id="ARBA00023157"/>
    </source>
</evidence>
<dbReference type="Gene3D" id="3.30.70.960">
    <property type="entry name" value="SEA domain"/>
    <property type="match status" value="1"/>
</dbReference>
<dbReference type="InterPro" id="IPR036055">
    <property type="entry name" value="LDL_receptor-like_sf"/>
</dbReference>
<keyword evidence="3 13" id="KW-0812">Transmembrane</keyword>
<dbReference type="SMART" id="SM00192">
    <property type="entry name" value="LDLa"/>
    <property type="match status" value="4"/>
</dbReference>
<keyword evidence="7 13" id="KW-1133">Transmembrane helix</keyword>
<feature type="disulfide bond" evidence="10">
    <location>
        <begin position="770"/>
        <end position="788"/>
    </location>
</feature>
<dbReference type="SMART" id="SM00020">
    <property type="entry name" value="Tryp_SPc"/>
    <property type="match status" value="1"/>
</dbReference>
<evidence type="ECO:0000256" key="8">
    <source>
        <dbReference type="ARBA" id="ARBA00023136"/>
    </source>
</evidence>
<evidence type="ECO:0000256" key="7">
    <source>
        <dbReference type="ARBA" id="ARBA00022989"/>
    </source>
</evidence>
<dbReference type="InterPro" id="IPR043504">
    <property type="entry name" value="Peptidase_S1_PA_chymotrypsin"/>
</dbReference>
<feature type="transmembrane region" description="Helical" evidence="13">
    <location>
        <begin position="67"/>
        <end position="91"/>
    </location>
</feature>
<keyword evidence="5 11" id="KW-0720">Serine protease</keyword>
<dbReference type="InterPro" id="IPR035914">
    <property type="entry name" value="Sperma_CUB_dom_sf"/>
</dbReference>
<dbReference type="InterPro" id="IPR023415">
    <property type="entry name" value="LDLR_class-A_CS"/>
</dbReference>
<dbReference type="Pfam" id="PF00089">
    <property type="entry name" value="Trypsin"/>
    <property type="match status" value="1"/>
</dbReference>
<dbReference type="InterPro" id="IPR000082">
    <property type="entry name" value="SEA_dom"/>
</dbReference>
<dbReference type="PROSITE" id="PS01209">
    <property type="entry name" value="LDLRA_1"/>
    <property type="match status" value="1"/>
</dbReference>
<feature type="domain" description="CUB" evidence="14">
    <location>
        <begin position="468"/>
        <end position="588"/>
    </location>
</feature>
<dbReference type="InterPro" id="IPR002172">
    <property type="entry name" value="LDrepeatLR_classA_rpt"/>
</dbReference>
<comment type="subcellular location">
    <subcellularLocation>
        <location evidence="1">Membrane</location>
        <topology evidence="1">Single-pass type II membrane protein</topology>
    </subcellularLocation>
</comment>
<dbReference type="CDD" id="cd00041">
    <property type="entry name" value="CUB"/>
    <property type="match status" value="2"/>
</dbReference>
<dbReference type="InterPro" id="IPR033116">
    <property type="entry name" value="TRYPSIN_SER"/>
</dbReference>
<feature type="disulfide bond" evidence="10">
    <location>
        <begin position="902"/>
        <end position="917"/>
    </location>
</feature>
<evidence type="ECO:0000256" key="6">
    <source>
        <dbReference type="ARBA" id="ARBA00022968"/>
    </source>
</evidence>
<evidence type="ECO:0000313" key="18">
    <source>
        <dbReference type="Proteomes" id="UP001266305"/>
    </source>
</evidence>
<evidence type="ECO:0000259" key="16">
    <source>
        <dbReference type="PROSITE" id="PS50240"/>
    </source>
</evidence>
<name>A0ABQ9URU8_SAGOE</name>
<evidence type="ECO:0000256" key="13">
    <source>
        <dbReference type="SAM" id="Phobius"/>
    </source>
</evidence>
<dbReference type="Proteomes" id="UP001266305">
    <property type="component" value="Unassembled WGS sequence"/>
</dbReference>
<feature type="disulfide bond" evidence="10">
    <location>
        <begin position="745"/>
        <end position="760"/>
    </location>
</feature>
<feature type="domain" description="CUB" evidence="14">
    <location>
        <begin position="614"/>
        <end position="721"/>
    </location>
</feature>
<sequence length="1179" mass="128369">MGGLNLVGLHRREQGLLLEVCTGTVVSHGPGLGPLSASKDVNGLEEGVEFLPANNVKKVEKHGPGRWVVLTAVLIGLFLVSLAVGFLVWHFQYRDARVQKVFNGYLRITNEKFVDAYENSSSTEFVSLASKVKDALKLLYSGVPVLGPYHKESAVTAFRCVRGEGSVDAPSLARNVIGCSVWGRKREIVLEVLAWRATEGPCSALLCIMWQPDSSAPVAEVTVAIAVMSCPKACEVLGTMPGTATTGHRIGLVGDETVRAEGKAARPLASGWKDGCTQRGAGAGPLQMEGPGQPPRQARVAHVPCSRSGPALWNEGSVIAYYWSEFSIPQHLVEDAERIMAEERVVMLPPRARALQSFVVTSVVAFRSRVGMGLASLPWSGVGPWTTAGNRHSQDLVPQREDYVLAGHLPLDNKEAGIRKWIVSPLTPEQCRGPRTVSIMSTSSSGFGRGALPPTTHALLLVSRADSCSFALHARGVEVTRFTTPGFPDSPYPTHARCQWALRGDADSVLSLTFRSFDLASCDERGSDLVMVYNALSPMEPHALVQLCGTYPPSYNLTFLSSQNVLLITLIINTERRHPGFEATFFQLPKMSSKEGQGRAELPVEKGKALVEGCGGHLREIHGTFTSPYYPGHYPPNMDCTWNIEVPNNKHVKVRFEVFYLLEPGAPVGTCPKDYVEINGEKYCGEKSKFVVTSNSNKITVRFHSDQSYTDTGFLAEYVSFDSRDPCPGQFTCRTGRCIRKELRCDGWADCTDYSDELGCICNATHQFTCQNKFCKPLFWVCDSVNDCGDNSDELACNCPAQTFKCSNGKCLSKSQQCNGKDDCGDGSDEASCARGEAAPSTFLLGGFVPGGGCPEHTHCVFTAERGHQLGENFPEVDVVTCTKHTYRCQNGLCLSKGNPECDGTKDCSDGSDEKDCDCGLRSFTRQARVVGGTDADKGEWPWQVSLHALGQGHICGASLISPSWLVSAAHCYIDDRGFRYSDPTQWTAFLGLHDQSKRSAPEVQERQLKRIISHPSFNDFTFDYDIALLELEQPVEYSSVVRPICLPDASHVFPAGKAIWVTGWGHTQYGGTGALILQKGEIRIINQTTCESLLPQQITPRMMCVGFLSGGVDSCQVRPGAGMKQGDSGGPLSSVETDGRIFQAGVVSWGDGCAQRNKPGVYTRLPLFRDWIKEETGV</sequence>
<dbReference type="PROSITE" id="PS50024">
    <property type="entry name" value="SEA"/>
    <property type="match status" value="1"/>
</dbReference>
<feature type="region of interest" description="Disordered" evidence="12">
    <location>
        <begin position="269"/>
        <end position="299"/>
    </location>
</feature>
<keyword evidence="2 11" id="KW-0645">Protease</keyword>
<evidence type="ECO:0000256" key="11">
    <source>
        <dbReference type="RuleBase" id="RU363034"/>
    </source>
</evidence>
<evidence type="ECO:0000259" key="15">
    <source>
        <dbReference type="PROSITE" id="PS50024"/>
    </source>
</evidence>
<dbReference type="Pfam" id="PF00431">
    <property type="entry name" value="CUB"/>
    <property type="match status" value="2"/>
</dbReference>
<keyword evidence="6" id="KW-0735">Signal-anchor</keyword>
<feature type="domain" description="Peptidase S1" evidence="16">
    <location>
        <begin position="930"/>
        <end position="1178"/>
    </location>
</feature>
<comment type="caution">
    <text evidence="17">The sequence shown here is derived from an EMBL/GenBank/DDBJ whole genome shotgun (WGS) entry which is preliminary data.</text>
</comment>
<dbReference type="Pfam" id="PF00057">
    <property type="entry name" value="Ldl_recept_a"/>
    <property type="match status" value="4"/>
</dbReference>
<dbReference type="CDD" id="cd00112">
    <property type="entry name" value="LDLa"/>
    <property type="match status" value="4"/>
</dbReference>
<dbReference type="Pfam" id="PF01390">
    <property type="entry name" value="SEA"/>
    <property type="match status" value="1"/>
</dbReference>
<feature type="domain" description="SEA" evidence="15">
    <location>
        <begin position="98"/>
        <end position="232"/>
    </location>
</feature>
<dbReference type="SUPFAM" id="SSF49854">
    <property type="entry name" value="Spermadhesin, CUB domain"/>
    <property type="match status" value="2"/>
</dbReference>
<evidence type="ECO:0000313" key="17">
    <source>
        <dbReference type="EMBL" id="KAK2099778.1"/>
    </source>
</evidence>
<feature type="disulfide bond" evidence="10">
    <location>
        <begin position="818"/>
        <end position="833"/>
    </location>
</feature>
<evidence type="ECO:0000256" key="5">
    <source>
        <dbReference type="ARBA" id="ARBA00022825"/>
    </source>
</evidence>
<dbReference type="Gene3D" id="2.40.10.10">
    <property type="entry name" value="Trypsin-like serine proteases"/>
    <property type="match status" value="2"/>
</dbReference>
<keyword evidence="18" id="KW-1185">Reference proteome</keyword>
<keyword evidence="8 13" id="KW-0472">Membrane</keyword>
<dbReference type="PANTHER" id="PTHR24252:SF17">
    <property type="entry name" value="SUPPRESSOR OF TUMORIGENICITY 14 PROTEIN HOMOLOG-RELATED"/>
    <property type="match status" value="1"/>
</dbReference>
<dbReference type="SUPFAM" id="SSF57424">
    <property type="entry name" value="LDL receptor-like module"/>
    <property type="match status" value="4"/>
</dbReference>
<evidence type="ECO:0000256" key="2">
    <source>
        <dbReference type="ARBA" id="ARBA00022670"/>
    </source>
</evidence>
<evidence type="ECO:0000256" key="3">
    <source>
        <dbReference type="ARBA" id="ARBA00022692"/>
    </source>
</evidence>
<dbReference type="SUPFAM" id="SSF50494">
    <property type="entry name" value="Trypsin-like serine proteases"/>
    <property type="match status" value="1"/>
</dbReference>
<feature type="disulfide bond" evidence="10">
    <location>
        <begin position="733"/>
        <end position="751"/>
    </location>
</feature>
<keyword evidence="9 10" id="KW-1015">Disulfide bond</keyword>
<dbReference type="PROSITE" id="PS50068">
    <property type="entry name" value="LDLRA_2"/>
    <property type="match status" value="4"/>
</dbReference>
<dbReference type="InterPro" id="IPR000859">
    <property type="entry name" value="CUB_dom"/>
</dbReference>
<evidence type="ECO:0000256" key="4">
    <source>
        <dbReference type="ARBA" id="ARBA00022801"/>
    </source>
</evidence>
<feature type="disulfide bond" evidence="10">
    <location>
        <begin position="882"/>
        <end position="894"/>
    </location>
</feature>
<evidence type="ECO:0000256" key="12">
    <source>
        <dbReference type="SAM" id="MobiDB-lite"/>
    </source>
</evidence>
<protein>
    <submittedName>
        <fullName evidence="17">Suppressor of tumorigenicity 14 protein</fullName>
    </submittedName>
</protein>
<feature type="disulfide bond" evidence="10">
    <location>
        <begin position="806"/>
        <end position="824"/>
    </location>
</feature>
<evidence type="ECO:0000256" key="1">
    <source>
        <dbReference type="ARBA" id="ARBA00004606"/>
    </source>
</evidence>
<organism evidence="17 18">
    <name type="scientific">Saguinus oedipus</name>
    <name type="common">Cotton-top tamarin</name>
    <name type="synonym">Oedipomidas oedipus</name>
    <dbReference type="NCBI Taxonomy" id="9490"/>
    <lineage>
        <taxon>Eukaryota</taxon>
        <taxon>Metazoa</taxon>
        <taxon>Chordata</taxon>
        <taxon>Craniata</taxon>
        <taxon>Vertebrata</taxon>
        <taxon>Euteleostomi</taxon>
        <taxon>Mammalia</taxon>
        <taxon>Eutheria</taxon>
        <taxon>Euarchontoglires</taxon>
        <taxon>Primates</taxon>
        <taxon>Haplorrhini</taxon>
        <taxon>Platyrrhini</taxon>
        <taxon>Cebidae</taxon>
        <taxon>Callitrichinae</taxon>
        <taxon>Saguinus</taxon>
    </lineage>
</organism>
<dbReference type="InterPro" id="IPR036364">
    <property type="entry name" value="SEA_dom_sf"/>
</dbReference>
<dbReference type="SMART" id="SM00042">
    <property type="entry name" value="CUB"/>
    <property type="match status" value="2"/>
</dbReference>
<feature type="disulfide bond" evidence="10">
    <location>
        <begin position="782"/>
        <end position="797"/>
    </location>
</feature>
<evidence type="ECO:0000256" key="10">
    <source>
        <dbReference type="PROSITE-ProRule" id="PRU00124"/>
    </source>
</evidence>
<dbReference type="Gene3D" id="4.10.400.10">
    <property type="entry name" value="Low-density Lipoprotein Receptor"/>
    <property type="match status" value="4"/>
</dbReference>
<dbReference type="PROSITE" id="PS50240">
    <property type="entry name" value="TRYPSIN_DOM"/>
    <property type="match status" value="1"/>
</dbReference>
<dbReference type="InterPro" id="IPR009003">
    <property type="entry name" value="Peptidase_S1_PA"/>
</dbReference>
<reference evidence="17 18" key="1">
    <citation type="submission" date="2023-05" db="EMBL/GenBank/DDBJ databases">
        <title>B98-5 Cell Line De Novo Hybrid Assembly: An Optical Mapping Approach.</title>
        <authorList>
            <person name="Kananen K."/>
            <person name="Auerbach J.A."/>
            <person name="Kautto E."/>
            <person name="Blachly J.S."/>
        </authorList>
    </citation>
    <scope>NUCLEOTIDE SEQUENCE [LARGE SCALE GENOMIC DNA]</scope>
    <source>
        <strain evidence="17">B95-8</strain>
        <tissue evidence="17">Cell line</tissue>
    </source>
</reference>
<dbReference type="PROSITE" id="PS00135">
    <property type="entry name" value="TRYPSIN_SER"/>
    <property type="match status" value="1"/>
</dbReference>
<dbReference type="PROSITE" id="PS00134">
    <property type="entry name" value="TRYPSIN_HIS"/>
    <property type="match status" value="1"/>
</dbReference>
<dbReference type="SUPFAM" id="SSF82671">
    <property type="entry name" value="SEA domain"/>
    <property type="match status" value="1"/>
</dbReference>
<comment type="caution">
    <text evidence="10">Lacks conserved residue(s) required for the propagation of feature annotation.</text>
</comment>
<dbReference type="InterPro" id="IPR018114">
    <property type="entry name" value="TRYPSIN_HIS"/>
</dbReference>
<proteinExistence type="predicted"/>
<dbReference type="CDD" id="cd00190">
    <property type="entry name" value="Tryp_SPc"/>
    <property type="match status" value="1"/>
</dbReference>
<feature type="disulfide bond" evidence="10">
    <location>
        <begin position="799"/>
        <end position="811"/>
    </location>
</feature>
<evidence type="ECO:0000259" key="14">
    <source>
        <dbReference type="PROSITE" id="PS01180"/>
    </source>
</evidence>
<dbReference type="EMBL" id="JASSZA010000010">
    <property type="protein sequence ID" value="KAK2099778.1"/>
    <property type="molecule type" value="Genomic_DNA"/>
</dbReference>
<keyword evidence="4 11" id="KW-0378">Hydrolase</keyword>
<dbReference type="InterPro" id="IPR001254">
    <property type="entry name" value="Trypsin_dom"/>
</dbReference>
<accession>A0ABQ9URU8</accession>
<dbReference type="PROSITE" id="PS01180">
    <property type="entry name" value="CUB"/>
    <property type="match status" value="2"/>
</dbReference>
<dbReference type="Gene3D" id="2.60.120.290">
    <property type="entry name" value="Spermadhesin, CUB domain"/>
    <property type="match status" value="2"/>
</dbReference>
<dbReference type="PANTHER" id="PTHR24252">
    <property type="entry name" value="ACROSIN-RELATED"/>
    <property type="match status" value="1"/>
</dbReference>
<gene>
    <name evidence="17" type="primary">ST14</name>
    <name evidence="17" type="ORF">P7K49_021126</name>
</gene>
<dbReference type="PRINTS" id="PR00261">
    <property type="entry name" value="LDLRECEPTOR"/>
</dbReference>